<keyword evidence="5 7" id="KW-0732">Signal</keyword>
<feature type="transmembrane region" description="Helical" evidence="6">
    <location>
        <begin position="149"/>
        <end position="167"/>
    </location>
</feature>
<keyword evidence="6" id="KW-0472">Membrane</keyword>
<evidence type="ECO:0000256" key="7">
    <source>
        <dbReference type="SAM" id="SignalP"/>
    </source>
</evidence>
<dbReference type="PANTHER" id="PTHR31232:SF18">
    <property type="entry name" value="S-PROTEIN HOMOLOG"/>
    <property type="match status" value="1"/>
</dbReference>
<evidence type="ECO:0000256" key="6">
    <source>
        <dbReference type="SAM" id="Phobius"/>
    </source>
</evidence>
<feature type="signal peptide" evidence="7">
    <location>
        <begin position="1"/>
        <end position="21"/>
    </location>
</feature>
<keyword evidence="6" id="KW-0812">Transmembrane</keyword>
<keyword evidence="6" id="KW-1133">Transmembrane helix</keyword>
<comment type="similarity">
    <text evidence="2">Belongs to the plant self-incompatibility (S1) protein family.</text>
</comment>
<comment type="subcellular location">
    <subcellularLocation>
        <location evidence="1">Secreted</location>
    </subcellularLocation>
</comment>
<evidence type="ECO:0000256" key="1">
    <source>
        <dbReference type="ARBA" id="ARBA00004613"/>
    </source>
</evidence>
<keyword evidence="3" id="KW-0713">Self-incompatibility</keyword>
<feature type="chain" id="PRO_5041274100" description="C-type lectin domain-containing protein" evidence="7">
    <location>
        <begin position="22"/>
        <end position="191"/>
    </location>
</feature>
<evidence type="ECO:0000313" key="8">
    <source>
        <dbReference type="EMBL" id="KAK0393639.1"/>
    </source>
</evidence>
<dbReference type="InterPro" id="IPR010264">
    <property type="entry name" value="Self-incomp_S1"/>
</dbReference>
<reference evidence="8" key="1">
    <citation type="submission" date="2023-06" db="EMBL/GenBank/DDBJ databases">
        <title>Genomic analysis of the entomopathogenic nematode Steinernema hermaphroditum.</title>
        <authorList>
            <person name="Schwarz E.M."/>
            <person name="Heppert J.K."/>
            <person name="Baniya A."/>
            <person name="Schwartz H.T."/>
            <person name="Tan C.-H."/>
            <person name="Antoshechkin I."/>
            <person name="Sternberg P.W."/>
            <person name="Goodrich-Blair H."/>
            <person name="Dillman A.R."/>
        </authorList>
    </citation>
    <scope>NUCLEOTIDE SEQUENCE</scope>
    <source>
        <strain evidence="8">PS9179</strain>
        <tissue evidence="8">Whole animal</tissue>
    </source>
</reference>
<sequence length="191" mass="22247">MSPSSLFVVVLWISLLTVSLGRRRRRANEVHVINESGRNLRLHCQSIKTDLHDLFLDHEADFKWNFYDIDRGNTHFWCDAYGLDSFFEQFDVFGEMAPAELNNTWLLKPDGLYRFKGSNPERFSVWWKNANSSLAPVARRSGQDNDAQIQIVLIGVVTRVICVFIINGRALRSKDRRVTYEKPRRIDIFVV</sequence>
<comment type="caution">
    <text evidence="8">The sequence shown here is derived from an EMBL/GenBank/DDBJ whole genome shotgun (WGS) entry which is preliminary data.</text>
</comment>
<dbReference type="PANTHER" id="PTHR31232">
    <property type="match status" value="1"/>
</dbReference>
<evidence type="ECO:0000313" key="9">
    <source>
        <dbReference type="Proteomes" id="UP001175271"/>
    </source>
</evidence>
<dbReference type="GO" id="GO:0005576">
    <property type="term" value="C:extracellular region"/>
    <property type="evidence" value="ECO:0007669"/>
    <property type="project" value="UniProtKB-SubCell"/>
</dbReference>
<evidence type="ECO:0008006" key="10">
    <source>
        <dbReference type="Google" id="ProtNLM"/>
    </source>
</evidence>
<dbReference type="GO" id="GO:0060320">
    <property type="term" value="P:rejection of self pollen"/>
    <property type="evidence" value="ECO:0007669"/>
    <property type="project" value="UniProtKB-KW"/>
</dbReference>
<accession>A0AA39GW77</accession>
<keyword evidence="4" id="KW-0964">Secreted</keyword>
<evidence type="ECO:0000256" key="2">
    <source>
        <dbReference type="ARBA" id="ARBA00005581"/>
    </source>
</evidence>
<dbReference type="Pfam" id="PF05938">
    <property type="entry name" value="Self-incomp_S1"/>
    <property type="match status" value="1"/>
</dbReference>
<dbReference type="Proteomes" id="UP001175271">
    <property type="component" value="Unassembled WGS sequence"/>
</dbReference>
<evidence type="ECO:0000256" key="3">
    <source>
        <dbReference type="ARBA" id="ARBA00022471"/>
    </source>
</evidence>
<proteinExistence type="inferred from homology"/>
<organism evidence="8 9">
    <name type="scientific">Steinernema hermaphroditum</name>
    <dbReference type="NCBI Taxonomy" id="289476"/>
    <lineage>
        <taxon>Eukaryota</taxon>
        <taxon>Metazoa</taxon>
        <taxon>Ecdysozoa</taxon>
        <taxon>Nematoda</taxon>
        <taxon>Chromadorea</taxon>
        <taxon>Rhabditida</taxon>
        <taxon>Tylenchina</taxon>
        <taxon>Panagrolaimomorpha</taxon>
        <taxon>Strongyloidoidea</taxon>
        <taxon>Steinernematidae</taxon>
        <taxon>Steinernema</taxon>
    </lineage>
</organism>
<name>A0AA39GW77_9BILA</name>
<evidence type="ECO:0000256" key="4">
    <source>
        <dbReference type="ARBA" id="ARBA00022525"/>
    </source>
</evidence>
<keyword evidence="9" id="KW-1185">Reference proteome</keyword>
<dbReference type="EMBL" id="JAUCMV010000005">
    <property type="protein sequence ID" value="KAK0393639.1"/>
    <property type="molecule type" value="Genomic_DNA"/>
</dbReference>
<protein>
    <recommendedName>
        <fullName evidence="10">C-type lectin domain-containing protein</fullName>
    </recommendedName>
</protein>
<evidence type="ECO:0000256" key="5">
    <source>
        <dbReference type="ARBA" id="ARBA00022729"/>
    </source>
</evidence>
<dbReference type="AlphaFoldDB" id="A0AA39GW77"/>
<gene>
    <name evidence="8" type="ORF">QR680_000329</name>
</gene>